<keyword evidence="3" id="KW-0560">Oxidoreductase</keyword>
<dbReference type="GO" id="GO:0016491">
    <property type="term" value="F:oxidoreductase activity"/>
    <property type="evidence" value="ECO:0007669"/>
    <property type="project" value="UniProtKB-KW"/>
</dbReference>
<name>A0A1R0XUN0_9BACL</name>
<evidence type="ECO:0000256" key="1">
    <source>
        <dbReference type="ARBA" id="ARBA00022630"/>
    </source>
</evidence>
<dbReference type="SUPFAM" id="SSF52218">
    <property type="entry name" value="Flavoproteins"/>
    <property type="match status" value="1"/>
</dbReference>
<dbReference type="InterPro" id="IPR051814">
    <property type="entry name" value="NAD(P)H-dep_FMN_reductase"/>
</dbReference>
<keyword evidence="1" id="KW-0285">Flavoprotein</keyword>
<dbReference type="Proteomes" id="UP000187439">
    <property type="component" value="Unassembled WGS sequence"/>
</dbReference>
<sequence length="113" mass="12552">MEAADIVAILTSIYKASYTGILKTYLDLLPQKALVDKRIVPIAIGGSLGHLLAIEYALKPVLSVLVATDILNTVYFLDRQIERLEADGYRIDEEAEQRLNVELLKLAPTKILN</sequence>
<gene>
    <name evidence="5" type="ORF">BSK52_18190</name>
</gene>
<dbReference type="InterPro" id="IPR029039">
    <property type="entry name" value="Flavoprotein-like_sf"/>
</dbReference>
<dbReference type="InterPro" id="IPR005025">
    <property type="entry name" value="FMN_Rdtase-like_dom"/>
</dbReference>
<evidence type="ECO:0000256" key="2">
    <source>
        <dbReference type="ARBA" id="ARBA00022643"/>
    </source>
</evidence>
<dbReference type="PANTHER" id="PTHR43408">
    <property type="entry name" value="FMN REDUCTASE (NADPH)"/>
    <property type="match status" value="1"/>
</dbReference>
<reference evidence="5 6" key="1">
    <citation type="submission" date="2016-10" db="EMBL/GenBank/DDBJ databases">
        <title>Paenibacillus species isolates.</title>
        <authorList>
            <person name="Beno S.M."/>
        </authorList>
    </citation>
    <scope>NUCLEOTIDE SEQUENCE [LARGE SCALE GENOMIC DNA]</scope>
    <source>
        <strain evidence="5 6">FSL H7-0710</strain>
    </source>
</reference>
<dbReference type="EMBL" id="MPTC01000016">
    <property type="protein sequence ID" value="OMD38844.1"/>
    <property type="molecule type" value="Genomic_DNA"/>
</dbReference>
<evidence type="ECO:0000313" key="6">
    <source>
        <dbReference type="Proteomes" id="UP000187439"/>
    </source>
</evidence>
<evidence type="ECO:0000313" key="5">
    <source>
        <dbReference type="EMBL" id="OMD38844.1"/>
    </source>
</evidence>
<evidence type="ECO:0000256" key="3">
    <source>
        <dbReference type="ARBA" id="ARBA00023002"/>
    </source>
</evidence>
<accession>A0A1R0XUN0</accession>
<organism evidence="5 6">
    <name type="scientific">Paenibacillus odorifer</name>
    <dbReference type="NCBI Taxonomy" id="189426"/>
    <lineage>
        <taxon>Bacteria</taxon>
        <taxon>Bacillati</taxon>
        <taxon>Bacillota</taxon>
        <taxon>Bacilli</taxon>
        <taxon>Bacillales</taxon>
        <taxon>Paenibacillaceae</taxon>
        <taxon>Paenibacillus</taxon>
    </lineage>
</organism>
<proteinExistence type="predicted"/>
<dbReference type="Pfam" id="PF03358">
    <property type="entry name" value="FMN_red"/>
    <property type="match status" value="1"/>
</dbReference>
<protein>
    <recommendedName>
        <fullName evidence="4">NADPH-dependent FMN reductase-like domain-containing protein</fullName>
    </recommendedName>
</protein>
<dbReference type="AlphaFoldDB" id="A0A1R0XUN0"/>
<feature type="domain" description="NADPH-dependent FMN reductase-like" evidence="4">
    <location>
        <begin position="1"/>
        <end position="76"/>
    </location>
</feature>
<dbReference type="PANTHER" id="PTHR43408:SF1">
    <property type="entry name" value="FMN REDUCTASE (NADPH)"/>
    <property type="match status" value="1"/>
</dbReference>
<keyword evidence="2" id="KW-0288">FMN</keyword>
<comment type="caution">
    <text evidence="5">The sequence shown here is derived from an EMBL/GenBank/DDBJ whole genome shotgun (WGS) entry which is preliminary data.</text>
</comment>
<evidence type="ECO:0000259" key="4">
    <source>
        <dbReference type="Pfam" id="PF03358"/>
    </source>
</evidence>
<dbReference type="Gene3D" id="3.40.50.360">
    <property type="match status" value="1"/>
</dbReference>